<dbReference type="Proteomes" id="UP001153365">
    <property type="component" value="Unassembled WGS sequence"/>
</dbReference>
<comment type="caution">
    <text evidence="1">The sequence shown here is derived from an EMBL/GenBank/DDBJ whole genome shotgun (WGS) entry which is preliminary data.</text>
</comment>
<organism evidence="1 2">
    <name type="scientific">Phakopsora pachyrhizi</name>
    <name type="common">Asian soybean rust disease fungus</name>
    <dbReference type="NCBI Taxonomy" id="170000"/>
    <lineage>
        <taxon>Eukaryota</taxon>
        <taxon>Fungi</taxon>
        <taxon>Dikarya</taxon>
        <taxon>Basidiomycota</taxon>
        <taxon>Pucciniomycotina</taxon>
        <taxon>Pucciniomycetes</taxon>
        <taxon>Pucciniales</taxon>
        <taxon>Phakopsoraceae</taxon>
        <taxon>Phakopsora</taxon>
    </lineage>
</organism>
<keyword evidence="2" id="KW-1185">Reference proteome</keyword>
<gene>
    <name evidence="1" type="ORF">PPACK8108_LOCUS644</name>
</gene>
<dbReference type="AlphaFoldDB" id="A0AAV0AE06"/>
<sequence length="97" mass="11216">MTNNFSKGWLRMNVIKSGRREELTLREVSPRELMKFRGECYETVKIQREVALNQFAIKGRSGNVKQGINETDIEGNLNLSGVRQTTTQDKQLNKEQE</sequence>
<evidence type="ECO:0000313" key="2">
    <source>
        <dbReference type="Proteomes" id="UP001153365"/>
    </source>
</evidence>
<protein>
    <submittedName>
        <fullName evidence="1">Uncharacterized protein</fullName>
    </submittedName>
</protein>
<dbReference type="EMBL" id="CALTRL010000095">
    <property type="protein sequence ID" value="CAH7666299.1"/>
    <property type="molecule type" value="Genomic_DNA"/>
</dbReference>
<accession>A0AAV0AE06</accession>
<name>A0AAV0AE06_PHAPC</name>
<reference evidence="1" key="1">
    <citation type="submission" date="2022-06" db="EMBL/GenBank/DDBJ databases">
        <authorList>
            <consortium name="SYNGENTA / RWTH Aachen University"/>
        </authorList>
    </citation>
    <scope>NUCLEOTIDE SEQUENCE</scope>
</reference>
<proteinExistence type="predicted"/>
<evidence type="ECO:0000313" key="1">
    <source>
        <dbReference type="EMBL" id="CAH7666299.1"/>
    </source>
</evidence>